<sequence length="334" mass="35921">MPPPPPKKCAEGAPTWIVTFADLMSLLLTFFVLLLSFSVMEIDKFKKIAGAMHDAFGLQSMDRKSGVIELDGSAAATANKYVVPIPIPEADARKEIVPDETDVEEGQDKPVQAVPEVDKAADKAKRTFNDLKTVMANEIASDVMDIIRAGNVTVVRFPDEVSFPSGSSDMKDEFLPILSKFLTVLQNSEGQIIVSGHTDDIPISTDRFHSNWSLSSSRAISVVQYILDHTNIKPARITVQGFADSRPLVPNDSAKNRAKNRRVEVTIQSVADGPSTTVTVPSTPNADAQFKTEAGGNGAVKTDAPSVPTPAPIGEPLYNTNGTVTHRPPSILGD</sequence>
<evidence type="ECO:0000256" key="1">
    <source>
        <dbReference type="ARBA" id="ARBA00004162"/>
    </source>
</evidence>
<dbReference type="Gene3D" id="3.30.1330.60">
    <property type="entry name" value="OmpA-like domain"/>
    <property type="match status" value="1"/>
</dbReference>
<dbReference type="InterPro" id="IPR036737">
    <property type="entry name" value="OmpA-like_sf"/>
</dbReference>
<keyword evidence="6 7" id="KW-0472">Membrane</keyword>
<evidence type="ECO:0000256" key="8">
    <source>
        <dbReference type="SAM" id="MobiDB-lite"/>
    </source>
</evidence>
<dbReference type="EMBL" id="MCGG01000078">
    <property type="protein sequence ID" value="OEJ64049.1"/>
    <property type="molecule type" value="Genomic_DNA"/>
</dbReference>
<feature type="domain" description="OmpA-like" evidence="10">
    <location>
        <begin position="150"/>
        <end position="271"/>
    </location>
</feature>
<keyword evidence="3" id="KW-1003">Cell membrane</keyword>
<feature type="region of interest" description="Disordered" evidence="8">
    <location>
        <begin position="291"/>
        <end position="334"/>
    </location>
</feature>
<dbReference type="SUPFAM" id="SSF103088">
    <property type="entry name" value="OmpA-like"/>
    <property type="match status" value="1"/>
</dbReference>
<evidence type="ECO:0000256" key="6">
    <source>
        <dbReference type="ARBA" id="ARBA00023136"/>
    </source>
</evidence>
<dbReference type="InterPro" id="IPR006665">
    <property type="entry name" value="OmpA-like"/>
</dbReference>
<evidence type="ECO:0000256" key="5">
    <source>
        <dbReference type="ARBA" id="ARBA00022989"/>
    </source>
</evidence>
<evidence type="ECO:0000256" key="3">
    <source>
        <dbReference type="ARBA" id="ARBA00022475"/>
    </source>
</evidence>
<keyword evidence="4 9" id="KW-0812">Transmembrane</keyword>
<evidence type="ECO:0000256" key="7">
    <source>
        <dbReference type="PROSITE-ProRule" id="PRU00473"/>
    </source>
</evidence>
<feature type="transmembrane region" description="Helical" evidence="9">
    <location>
        <begin position="16"/>
        <end position="37"/>
    </location>
</feature>
<dbReference type="PROSITE" id="PS51123">
    <property type="entry name" value="OMPA_2"/>
    <property type="match status" value="1"/>
</dbReference>
<keyword evidence="5 9" id="KW-1133">Transmembrane helix</keyword>
<evidence type="ECO:0000259" key="10">
    <source>
        <dbReference type="PROSITE" id="PS51123"/>
    </source>
</evidence>
<dbReference type="InterPro" id="IPR025713">
    <property type="entry name" value="MotB-like_N_dom"/>
</dbReference>
<dbReference type="OrthoDB" id="7170686at2"/>
<evidence type="ECO:0000256" key="9">
    <source>
        <dbReference type="SAM" id="Phobius"/>
    </source>
</evidence>
<gene>
    <name evidence="11" type="ORF">BEN30_01180</name>
</gene>
<comment type="subcellular location">
    <subcellularLocation>
        <location evidence="1">Cell membrane</location>
        <topology evidence="1">Single-pass membrane protein</topology>
    </subcellularLocation>
</comment>
<evidence type="ECO:0000313" key="11">
    <source>
        <dbReference type="EMBL" id="OEJ64049.1"/>
    </source>
</evidence>
<dbReference type="Proteomes" id="UP000095347">
    <property type="component" value="Unassembled WGS sequence"/>
</dbReference>
<dbReference type="GO" id="GO:0005886">
    <property type="term" value="C:plasma membrane"/>
    <property type="evidence" value="ECO:0007669"/>
    <property type="project" value="UniProtKB-SubCell"/>
</dbReference>
<name>A0A1E5Q397_9PROT</name>
<protein>
    <recommendedName>
        <fullName evidence="10">OmpA-like domain-containing protein</fullName>
    </recommendedName>
</protein>
<dbReference type="PANTHER" id="PTHR30329:SF21">
    <property type="entry name" value="LIPOPROTEIN YIAD-RELATED"/>
    <property type="match status" value="1"/>
</dbReference>
<dbReference type="RefSeq" id="WP_069959396.1">
    <property type="nucleotide sequence ID" value="NZ_MCGG01000078.1"/>
</dbReference>
<reference evidence="12" key="1">
    <citation type="submission" date="2016-07" db="EMBL/GenBank/DDBJ databases">
        <authorList>
            <person name="Florea S."/>
            <person name="Webb J.S."/>
            <person name="Jaromczyk J."/>
            <person name="Schardl C.L."/>
        </authorList>
    </citation>
    <scope>NUCLEOTIDE SEQUENCE [LARGE SCALE GENOMIC DNA]</scope>
    <source>
        <strain evidence="12">MV-1</strain>
    </source>
</reference>
<accession>A0A1E5Q397</accession>
<evidence type="ECO:0000256" key="2">
    <source>
        <dbReference type="ARBA" id="ARBA00008914"/>
    </source>
</evidence>
<comment type="caution">
    <text evidence="11">The sequence shown here is derived from an EMBL/GenBank/DDBJ whole genome shotgun (WGS) entry which is preliminary data.</text>
</comment>
<keyword evidence="12" id="KW-1185">Reference proteome</keyword>
<dbReference type="PANTHER" id="PTHR30329">
    <property type="entry name" value="STATOR ELEMENT OF FLAGELLAR MOTOR COMPLEX"/>
    <property type="match status" value="1"/>
</dbReference>
<dbReference type="CDD" id="cd07185">
    <property type="entry name" value="OmpA_C-like"/>
    <property type="match status" value="1"/>
</dbReference>
<evidence type="ECO:0000313" key="12">
    <source>
        <dbReference type="Proteomes" id="UP000095347"/>
    </source>
</evidence>
<organism evidence="11 12">
    <name type="scientific">Magnetovibrio blakemorei</name>
    <dbReference type="NCBI Taxonomy" id="28181"/>
    <lineage>
        <taxon>Bacteria</taxon>
        <taxon>Pseudomonadati</taxon>
        <taxon>Pseudomonadota</taxon>
        <taxon>Alphaproteobacteria</taxon>
        <taxon>Rhodospirillales</taxon>
        <taxon>Magnetovibrionaceae</taxon>
        <taxon>Magnetovibrio</taxon>
    </lineage>
</organism>
<dbReference type="InterPro" id="IPR050330">
    <property type="entry name" value="Bact_OuterMem_StrucFunc"/>
</dbReference>
<proteinExistence type="inferred from homology"/>
<dbReference type="STRING" id="28181.BEN30_01180"/>
<comment type="similarity">
    <text evidence="2">Belongs to the MotB family.</text>
</comment>
<dbReference type="Pfam" id="PF00691">
    <property type="entry name" value="OmpA"/>
    <property type="match status" value="1"/>
</dbReference>
<evidence type="ECO:0000256" key="4">
    <source>
        <dbReference type="ARBA" id="ARBA00022692"/>
    </source>
</evidence>
<dbReference type="AlphaFoldDB" id="A0A1E5Q397"/>
<dbReference type="Pfam" id="PF13677">
    <property type="entry name" value="MotB_plug"/>
    <property type="match status" value="1"/>
</dbReference>